<dbReference type="InterPro" id="IPR024134">
    <property type="entry name" value="SOD_Cu/Zn_/chaperone"/>
</dbReference>
<dbReference type="Gene3D" id="3.30.70.100">
    <property type="match status" value="1"/>
</dbReference>
<evidence type="ECO:0000259" key="13">
    <source>
        <dbReference type="PROSITE" id="PS50846"/>
    </source>
</evidence>
<dbReference type="Pfam" id="PF00080">
    <property type="entry name" value="Sod_Cu"/>
    <property type="match status" value="1"/>
</dbReference>
<evidence type="ECO:0000256" key="2">
    <source>
        <dbReference type="ARBA" id="ARBA00004229"/>
    </source>
</evidence>
<keyword evidence="6" id="KW-0809">Transit peptide</keyword>
<dbReference type="SUPFAM" id="SSF49329">
    <property type="entry name" value="Cu,Zn superoxide dismutase-like"/>
    <property type="match status" value="1"/>
</dbReference>
<organism evidence="14 15">
    <name type="scientific">Sphenostylis stenocarpa</name>
    <dbReference type="NCBI Taxonomy" id="92480"/>
    <lineage>
        <taxon>Eukaryota</taxon>
        <taxon>Viridiplantae</taxon>
        <taxon>Streptophyta</taxon>
        <taxon>Embryophyta</taxon>
        <taxon>Tracheophyta</taxon>
        <taxon>Spermatophyta</taxon>
        <taxon>Magnoliopsida</taxon>
        <taxon>eudicotyledons</taxon>
        <taxon>Gunneridae</taxon>
        <taxon>Pentapetalae</taxon>
        <taxon>rosids</taxon>
        <taxon>fabids</taxon>
        <taxon>Fabales</taxon>
        <taxon>Fabaceae</taxon>
        <taxon>Papilionoideae</taxon>
        <taxon>50 kb inversion clade</taxon>
        <taxon>NPAAA clade</taxon>
        <taxon>indigoferoid/millettioid clade</taxon>
        <taxon>Phaseoleae</taxon>
        <taxon>Sphenostylis</taxon>
    </lineage>
</organism>
<dbReference type="CDD" id="cd00371">
    <property type="entry name" value="HMA"/>
    <property type="match status" value="1"/>
</dbReference>
<evidence type="ECO:0000256" key="6">
    <source>
        <dbReference type="ARBA" id="ARBA00022946"/>
    </source>
</evidence>
<dbReference type="PANTHER" id="PTHR10003">
    <property type="entry name" value="SUPEROXIDE DISMUTASE CU-ZN -RELATED"/>
    <property type="match status" value="1"/>
</dbReference>
<evidence type="ECO:0000313" key="14">
    <source>
        <dbReference type="EMBL" id="CAJ1943452.1"/>
    </source>
</evidence>
<name>A0AA86VE16_9FABA</name>
<dbReference type="InterPro" id="IPR001424">
    <property type="entry name" value="SOD_Cu_Zn_dom"/>
</dbReference>
<evidence type="ECO:0000256" key="3">
    <source>
        <dbReference type="ARBA" id="ARBA00022528"/>
    </source>
</evidence>
<keyword evidence="3" id="KW-0150">Chloroplast</keyword>
<dbReference type="FunFam" id="2.60.40.200:FF:000006">
    <property type="entry name" value="Copper chaperone for superoxide dismutase"/>
    <property type="match status" value="1"/>
</dbReference>
<evidence type="ECO:0000256" key="5">
    <source>
        <dbReference type="ARBA" id="ARBA00022723"/>
    </source>
</evidence>
<dbReference type="SUPFAM" id="SSF55008">
    <property type="entry name" value="HMA, heavy metal-associated domain"/>
    <property type="match status" value="1"/>
</dbReference>
<evidence type="ECO:0000256" key="11">
    <source>
        <dbReference type="SAM" id="MobiDB-lite"/>
    </source>
</evidence>
<evidence type="ECO:0000256" key="9">
    <source>
        <dbReference type="ARBA" id="ARBA00025798"/>
    </source>
</evidence>
<reference evidence="14" key="1">
    <citation type="submission" date="2023-10" db="EMBL/GenBank/DDBJ databases">
        <authorList>
            <person name="Domelevo Entfellner J.-B."/>
        </authorList>
    </citation>
    <scope>NUCLEOTIDE SEQUENCE</scope>
</reference>
<evidence type="ECO:0000256" key="8">
    <source>
        <dbReference type="ARBA" id="ARBA00023186"/>
    </source>
</evidence>
<keyword evidence="15" id="KW-1185">Reference proteome</keyword>
<keyword evidence="8" id="KW-0143">Chaperone</keyword>
<dbReference type="GO" id="GO:0009507">
    <property type="term" value="C:chloroplast"/>
    <property type="evidence" value="ECO:0007669"/>
    <property type="project" value="UniProtKB-SubCell"/>
</dbReference>
<keyword evidence="12" id="KW-0732">Signal</keyword>
<dbReference type="Gene3D" id="2.60.40.200">
    <property type="entry name" value="Superoxide dismutase, copper/zinc binding domain"/>
    <property type="match status" value="1"/>
</dbReference>
<evidence type="ECO:0000313" key="15">
    <source>
        <dbReference type="Proteomes" id="UP001189624"/>
    </source>
</evidence>
<gene>
    <name evidence="14" type="ORF">AYBTSS11_LOCUS11364</name>
</gene>
<feature type="domain" description="HMA" evidence="13">
    <location>
        <begin position="76"/>
        <end position="139"/>
    </location>
</feature>
<dbReference type="EMBL" id="OY731400">
    <property type="protein sequence ID" value="CAJ1943452.1"/>
    <property type="molecule type" value="Genomic_DNA"/>
</dbReference>
<protein>
    <recommendedName>
        <fullName evidence="10">Superoxide dismutase copper chaperone</fullName>
    </recommendedName>
</protein>
<dbReference type="Pfam" id="PF00403">
    <property type="entry name" value="HMA"/>
    <property type="match status" value="1"/>
</dbReference>
<evidence type="ECO:0000256" key="4">
    <source>
        <dbReference type="ARBA" id="ARBA00022640"/>
    </source>
</evidence>
<accession>A0AA86VE16</accession>
<feature type="signal peptide" evidence="12">
    <location>
        <begin position="1"/>
        <end position="22"/>
    </location>
</feature>
<keyword evidence="7" id="KW-0186">Copper</keyword>
<dbReference type="InterPro" id="IPR006121">
    <property type="entry name" value="HMA_dom"/>
</dbReference>
<dbReference type="GO" id="GO:0005507">
    <property type="term" value="F:copper ion binding"/>
    <property type="evidence" value="ECO:0007669"/>
    <property type="project" value="InterPro"/>
</dbReference>
<dbReference type="Proteomes" id="UP001189624">
    <property type="component" value="Chromosome 3"/>
</dbReference>
<comment type="subcellular location">
    <subcellularLocation>
        <location evidence="2">Plastid</location>
        <location evidence="2">Chloroplast</location>
    </subcellularLocation>
</comment>
<evidence type="ECO:0000256" key="12">
    <source>
        <dbReference type="SAM" id="SignalP"/>
    </source>
</evidence>
<keyword evidence="5" id="KW-0479">Metal-binding</keyword>
<evidence type="ECO:0000256" key="7">
    <source>
        <dbReference type="ARBA" id="ARBA00023008"/>
    </source>
</evidence>
<comment type="cofactor">
    <cofactor evidence="1">
        <name>Cu(2+)</name>
        <dbReference type="ChEBI" id="CHEBI:29036"/>
    </cofactor>
</comment>
<dbReference type="InterPro" id="IPR036423">
    <property type="entry name" value="SOD-like_Cu/Zn_dom_sf"/>
</dbReference>
<dbReference type="GO" id="GO:0006801">
    <property type="term" value="P:superoxide metabolic process"/>
    <property type="evidence" value="ECO:0007669"/>
    <property type="project" value="InterPro"/>
</dbReference>
<evidence type="ECO:0000256" key="1">
    <source>
        <dbReference type="ARBA" id="ARBA00001973"/>
    </source>
</evidence>
<evidence type="ECO:0000256" key="10">
    <source>
        <dbReference type="ARBA" id="ARBA00032899"/>
    </source>
</evidence>
<feature type="chain" id="PRO_5041645375" description="Superoxide dismutase copper chaperone" evidence="12">
    <location>
        <begin position="23"/>
        <end position="343"/>
    </location>
</feature>
<comment type="similarity">
    <text evidence="9">In the C-terminal section; belongs to the Cu-Zn superoxide dismutase family.</text>
</comment>
<dbReference type="FunFam" id="3.30.70.100:FF:000042">
    <property type="entry name" value="Copper chaperone for superoxide dismutase"/>
    <property type="match status" value="1"/>
</dbReference>
<dbReference type="PROSITE" id="PS50846">
    <property type="entry name" value="HMA_2"/>
    <property type="match status" value="1"/>
</dbReference>
<sequence>MAFLRSVATTATAVAAIPAALAFSSLSSSPSSSFPRFSQSPKSPDRFGLLKTFATSPSVLLMDHKHSSQPHAVLPDLLTEYMVDMKCEGCVHAVKNKLHEINGVKDVEVDLSNQVVRILGSTPVKTMTEALEQTGRKARLIGQGMPEDFLISAAVSEFKGPDVFGVVRLAQVNMELARIEANFSGLSPGKHSWSINEFGDLTRGAASTGKIFNPINEENTEKPLGDLGTLEANEKGDAFYTGVKEKLRVADLIGRSVVVYASEDKSEHGITAAVIARSAGVGENYKRLCTCDGTTIWEATDKDFVSSKNLGNVSPPGIRLKENGNRILPPDSRPIPPSSQKQD</sequence>
<dbReference type="Gramene" id="rna-AYBTSS11_LOCUS11364">
    <property type="protein sequence ID" value="CAJ1943452.1"/>
    <property type="gene ID" value="gene-AYBTSS11_LOCUS11364"/>
</dbReference>
<proteinExistence type="inferred from homology"/>
<keyword evidence="4" id="KW-0934">Plastid</keyword>
<feature type="region of interest" description="Disordered" evidence="11">
    <location>
        <begin position="308"/>
        <end position="343"/>
    </location>
</feature>
<dbReference type="AlphaFoldDB" id="A0AA86VE16"/>
<dbReference type="InterPro" id="IPR036163">
    <property type="entry name" value="HMA_dom_sf"/>
</dbReference>